<keyword evidence="3" id="KW-1185">Reference proteome</keyword>
<sequence>MSHCFYLFNKYYIFLWLLIAGCLPAIAQDQALVHAEKSLLLYHQSLDSLRRVHTNVKEMPDLHFFLFGMGDRHKMIYRGGKLIDAATGDVLKRWKINKELIVPSEYLVYLETEDGRKIRIIENGKGVYIWDGNKVTVASESKLNLPTFEGQPYAPVLRVLHHEILINIHNGLPLPNFLVYKKARFRDAALMAMVLQQTDNLHLIKDWILAIRDPFDRHNQSMSEADNLGQVLYLVSLVSGKEHPVVKMVLDSVQQFGKENYIEGKTGDTLHPVFQTKWIKYGFHSLGLHDPYQIPAVYDSYSSLFWWDFKQPHVGGNRFDKASNQNYPYLVWAEDHFFGEAKGRLTNRYYPLSWEAQANDAYYPGMQVLNEILVKDKVGMPHSWHAAEMFLLLKESK</sequence>
<feature type="chain" id="PRO_5025657830" evidence="1">
    <location>
        <begin position="28"/>
        <end position="397"/>
    </location>
</feature>
<gene>
    <name evidence="2" type="ORF">GXP67_05105</name>
</gene>
<dbReference type="AlphaFoldDB" id="A0A6C0GDK6"/>
<evidence type="ECO:0000313" key="3">
    <source>
        <dbReference type="Proteomes" id="UP000480178"/>
    </source>
</evidence>
<dbReference type="KEGG" id="rhoz:GXP67_05105"/>
<reference evidence="2 3" key="1">
    <citation type="submission" date="2020-01" db="EMBL/GenBank/DDBJ databases">
        <authorList>
            <person name="Kim M.K."/>
        </authorList>
    </citation>
    <scope>NUCLEOTIDE SEQUENCE [LARGE SCALE GENOMIC DNA]</scope>
    <source>
        <strain evidence="2 3">172606-1</strain>
    </source>
</reference>
<protein>
    <submittedName>
        <fullName evidence="2">Uncharacterized protein</fullName>
    </submittedName>
</protein>
<feature type="signal peptide" evidence="1">
    <location>
        <begin position="1"/>
        <end position="27"/>
    </location>
</feature>
<organism evidence="2 3">
    <name type="scientific">Rhodocytophaga rosea</name>
    <dbReference type="NCBI Taxonomy" id="2704465"/>
    <lineage>
        <taxon>Bacteria</taxon>
        <taxon>Pseudomonadati</taxon>
        <taxon>Bacteroidota</taxon>
        <taxon>Cytophagia</taxon>
        <taxon>Cytophagales</taxon>
        <taxon>Rhodocytophagaceae</taxon>
        <taxon>Rhodocytophaga</taxon>
    </lineage>
</organism>
<accession>A0A6C0GDK6</accession>
<dbReference type="Proteomes" id="UP000480178">
    <property type="component" value="Chromosome"/>
</dbReference>
<dbReference type="EMBL" id="CP048222">
    <property type="protein sequence ID" value="QHT66089.1"/>
    <property type="molecule type" value="Genomic_DNA"/>
</dbReference>
<dbReference type="RefSeq" id="WP_162442162.1">
    <property type="nucleotide sequence ID" value="NZ_CP048222.1"/>
</dbReference>
<keyword evidence="1" id="KW-0732">Signal</keyword>
<evidence type="ECO:0000313" key="2">
    <source>
        <dbReference type="EMBL" id="QHT66089.1"/>
    </source>
</evidence>
<name>A0A6C0GDK6_9BACT</name>
<proteinExistence type="predicted"/>
<evidence type="ECO:0000256" key="1">
    <source>
        <dbReference type="SAM" id="SignalP"/>
    </source>
</evidence>